<evidence type="ECO:0000256" key="7">
    <source>
        <dbReference type="ARBA" id="ARBA00022741"/>
    </source>
</evidence>
<feature type="domain" description="Aminoacyl-transfer RNA synthetases class-II family profile" evidence="14">
    <location>
        <begin position="164"/>
        <end position="395"/>
    </location>
</feature>
<keyword evidence="7 13" id="KW-0547">Nucleotide-binding</keyword>
<dbReference type="InterPro" id="IPR002319">
    <property type="entry name" value="Phenylalanyl-tRNA_Synthase"/>
</dbReference>
<keyword evidence="4 13" id="KW-0963">Cytoplasm</keyword>
<dbReference type="GO" id="GO:0005737">
    <property type="term" value="C:cytoplasm"/>
    <property type="evidence" value="ECO:0007669"/>
    <property type="project" value="UniProtKB-SubCell"/>
</dbReference>
<dbReference type="GO" id="GO:0000287">
    <property type="term" value="F:magnesium ion binding"/>
    <property type="evidence" value="ECO:0007669"/>
    <property type="project" value="UniProtKB-UniRule"/>
</dbReference>
<dbReference type="STRING" id="69960.SAMN05421720_101134"/>
<evidence type="ECO:0000256" key="4">
    <source>
        <dbReference type="ARBA" id="ARBA00022490"/>
    </source>
</evidence>
<dbReference type="GO" id="GO:0004826">
    <property type="term" value="F:phenylalanine-tRNA ligase activity"/>
    <property type="evidence" value="ECO:0007669"/>
    <property type="project" value="UniProtKB-UniRule"/>
</dbReference>
<evidence type="ECO:0000256" key="6">
    <source>
        <dbReference type="ARBA" id="ARBA00022723"/>
    </source>
</evidence>
<dbReference type="InterPro" id="IPR010978">
    <property type="entry name" value="tRNA-bd_arm"/>
</dbReference>
<evidence type="ECO:0000259" key="14">
    <source>
        <dbReference type="PROSITE" id="PS50862"/>
    </source>
</evidence>
<dbReference type="Gene3D" id="3.30.930.10">
    <property type="entry name" value="Bira Bifunctional Protein, Domain 2"/>
    <property type="match status" value="1"/>
</dbReference>
<accession>A0A1G6WGY7</accession>
<evidence type="ECO:0000256" key="12">
    <source>
        <dbReference type="ARBA" id="ARBA00049255"/>
    </source>
</evidence>
<dbReference type="Pfam" id="PF01409">
    <property type="entry name" value="tRNA-synt_2d"/>
    <property type="match status" value="1"/>
</dbReference>
<evidence type="ECO:0000256" key="5">
    <source>
        <dbReference type="ARBA" id="ARBA00022598"/>
    </source>
</evidence>
<comment type="cofactor">
    <cofactor evidence="13">
        <name>Mg(2+)</name>
        <dbReference type="ChEBI" id="CHEBI:18420"/>
    </cofactor>
    <text evidence="13">Binds 2 magnesium ions per tetramer.</text>
</comment>
<sequence length="403" mass="44631">MYSMRLLHSRSARTGGGLFFTVRECYATARVGACAPELHPLMDGSMDDLDTLRDELMTAVEGAPDLGALEEVRVTALGKKGRVTALMKTLGGMDPETRKTAGQEMNRVKDAIAAAIEARRAALEAVELDARLARERLDVTLPARPERAGSIHPISQTWDEVAAIFGQMGFAVAEGPDIEDDFHNFTALNFPPDHPAREMHDTFFLPPRADGSRHVLRTHTSPVQVRTMMSQEPPIRILAPGRCYRSDSDMTHTPMFHQFEGLVIDESTHMGHLKGCLQEFVEAYFEVENVPMRFRPSFFPFTEPSAEVDIGCSRKGGELRIGAGDAWLEILGCGMVHPNVLVACGLDPTRYQGFAFGVGMERIAMLKYGIPDLRTFFESDLRWLRHYGFAALDVPTLHGGLGR</sequence>
<dbReference type="PROSITE" id="PS50862">
    <property type="entry name" value="AA_TRNA_LIGASE_II"/>
    <property type="match status" value="1"/>
</dbReference>
<dbReference type="GO" id="GO:0005524">
    <property type="term" value="F:ATP binding"/>
    <property type="evidence" value="ECO:0007669"/>
    <property type="project" value="UniProtKB-UniRule"/>
</dbReference>
<dbReference type="InterPro" id="IPR022911">
    <property type="entry name" value="Phe_tRNA_ligase_alpha1_bac"/>
</dbReference>
<comment type="catalytic activity">
    <reaction evidence="12 13">
        <text>tRNA(Phe) + L-phenylalanine + ATP = L-phenylalanyl-tRNA(Phe) + AMP + diphosphate + H(+)</text>
        <dbReference type="Rhea" id="RHEA:19413"/>
        <dbReference type="Rhea" id="RHEA-COMP:9668"/>
        <dbReference type="Rhea" id="RHEA-COMP:9699"/>
        <dbReference type="ChEBI" id="CHEBI:15378"/>
        <dbReference type="ChEBI" id="CHEBI:30616"/>
        <dbReference type="ChEBI" id="CHEBI:33019"/>
        <dbReference type="ChEBI" id="CHEBI:58095"/>
        <dbReference type="ChEBI" id="CHEBI:78442"/>
        <dbReference type="ChEBI" id="CHEBI:78531"/>
        <dbReference type="ChEBI" id="CHEBI:456215"/>
        <dbReference type="EC" id="6.1.1.20"/>
    </reaction>
</comment>
<evidence type="ECO:0000256" key="2">
    <source>
        <dbReference type="ARBA" id="ARBA00010207"/>
    </source>
</evidence>
<dbReference type="InterPro" id="IPR004529">
    <property type="entry name" value="Phe-tRNA-synth_IIc_asu"/>
</dbReference>
<dbReference type="EC" id="6.1.1.20" evidence="13"/>
<evidence type="ECO:0000313" key="16">
    <source>
        <dbReference type="Proteomes" id="UP000199412"/>
    </source>
</evidence>
<dbReference type="Proteomes" id="UP000199412">
    <property type="component" value="Unassembled WGS sequence"/>
</dbReference>
<dbReference type="CDD" id="cd00496">
    <property type="entry name" value="PheRS_alpha_core"/>
    <property type="match status" value="1"/>
</dbReference>
<dbReference type="EMBL" id="FNAP01000001">
    <property type="protein sequence ID" value="SDD64507.1"/>
    <property type="molecule type" value="Genomic_DNA"/>
</dbReference>
<dbReference type="HAMAP" id="MF_00281">
    <property type="entry name" value="Phe_tRNA_synth_alpha1"/>
    <property type="match status" value="1"/>
</dbReference>
<dbReference type="PANTHER" id="PTHR11538">
    <property type="entry name" value="PHENYLALANYL-TRNA SYNTHETASE"/>
    <property type="match status" value="1"/>
</dbReference>
<dbReference type="PANTHER" id="PTHR11538:SF41">
    <property type="entry name" value="PHENYLALANINE--TRNA LIGASE, MITOCHONDRIAL"/>
    <property type="match status" value="1"/>
</dbReference>
<evidence type="ECO:0000256" key="10">
    <source>
        <dbReference type="ARBA" id="ARBA00022917"/>
    </source>
</evidence>
<proteinExistence type="inferred from homology"/>
<comment type="subcellular location">
    <subcellularLocation>
        <location evidence="1 13">Cytoplasm</location>
    </subcellularLocation>
</comment>
<feature type="binding site" evidence="13">
    <location>
        <position position="303"/>
    </location>
    <ligand>
        <name>Mg(2+)</name>
        <dbReference type="ChEBI" id="CHEBI:18420"/>
        <note>shared with beta subunit</note>
    </ligand>
</feature>
<dbReference type="GO" id="GO:0006432">
    <property type="term" value="P:phenylalanyl-tRNA aminoacylation"/>
    <property type="evidence" value="ECO:0007669"/>
    <property type="project" value="UniProtKB-UniRule"/>
</dbReference>
<dbReference type="AlphaFoldDB" id="A0A1G6WGY7"/>
<keyword evidence="6 13" id="KW-0479">Metal-binding</keyword>
<evidence type="ECO:0000256" key="13">
    <source>
        <dbReference type="HAMAP-Rule" id="MF_00281"/>
    </source>
</evidence>
<gene>
    <name evidence="13" type="primary">pheS</name>
    <name evidence="15" type="ORF">SAMN05421720_101134</name>
</gene>
<protein>
    <recommendedName>
        <fullName evidence="13">Phenylalanine--tRNA ligase alpha subunit</fullName>
        <ecNumber evidence="13">6.1.1.20</ecNumber>
    </recommendedName>
    <alternativeName>
        <fullName evidence="13">Phenylalanyl-tRNA synthetase alpha subunit</fullName>
        <shortName evidence="13">PheRS</shortName>
    </alternativeName>
</protein>
<evidence type="ECO:0000313" key="15">
    <source>
        <dbReference type="EMBL" id="SDD64507.1"/>
    </source>
</evidence>
<keyword evidence="8 13" id="KW-0067">ATP-binding</keyword>
<dbReference type="GO" id="GO:0000049">
    <property type="term" value="F:tRNA binding"/>
    <property type="evidence" value="ECO:0007669"/>
    <property type="project" value="InterPro"/>
</dbReference>
<evidence type="ECO:0000256" key="9">
    <source>
        <dbReference type="ARBA" id="ARBA00022842"/>
    </source>
</evidence>
<keyword evidence="5 13" id="KW-0436">Ligase</keyword>
<keyword evidence="11 13" id="KW-0030">Aminoacyl-tRNA synthetase</keyword>
<reference evidence="15 16" key="1">
    <citation type="submission" date="2016-10" db="EMBL/GenBank/DDBJ databases">
        <authorList>
            <person name="de Groot N.N."/>
        </authorList>
    </citation>
    <scope>NUCLEOTIDE SEQUENCE [LARGE SCALE GENOMIC DNA]</scope>
    <source>
        <strain evidence="15 16">ATCC 700224</strain>
    </source>
</reference>
<dbReference type="InterPro" id="IPR006195">
    <property type="entry name" value="aa-tRNA-synth_II"/>
</dbReference>
<evidence type="ECO:0000256" key="8">
    <source>
        <dbReference type="ARBA" id="ARBA00022840"/>
    </source>
</evidence>
<dbReference type="Pfam" id="PF02912">
    <property type="entry name" value="Phe_tRNA-synt_N"/>
    <property type="match status" value="1"/>
</dbReference>
<evidence type="ECO:0000256" key="11">
    <source>
        <dbReference type="ARBA" id="ARBA00023146"/>
    </source>
</evidence>
<keyword evidence="9 13" id="KW-0460">Magnesium</keyword>
<dbReference type="SUPFAM" id="SSF55681">
    <property type="entry name" value="Class II aaRS and biotin synthetases"/>
    <property type="match status" value="1"/>
</dbReference>
<evidence type="ECO:0000256" key="1">
    <source>
        <dbReference type="ARBA" id="ARBA00004496"/>
    </source>
</evidence>
<dbReference type="NCBIfam" id="TIGR00468">
    <property type="entry name" value="pheS"/>
    <property type="match status" value="1"/>
</dbReference>
<dbReference type="FunFam" id="3.30.930.10:FF:000003">
    <property type="entry name" value="Phenylalanine--tRNA ligase alpha subunit"/>
    <property type="match status" value="1"/>
</dbReference>
<dbReference type="SUPFAM" id="SSF46589">
    <property type="entry name" value="tRNA-binding arm"/>
    <property type="match status" value="1"/>
</dbReference>
<keyword evidence="16" id="KW-1185">Reference proteome</keyword>
<keyword evidence="10 13" id="KW-0648">Protein biosynthesis</keyword>
<dbReference type="InterPro" id="IPR045864">
    <property type="entry name" value="aa-tRNA-synth_II/BPL/LPL"/>
</dbReference>
<name>A0A1G6WGY7_9PROT</name>
<comment type="subunit">
    <text evidence="3 13">Tetramer of two alpha and two beta subunits.</text>
</comment>
<dbReference type="InterPro" id="IPR004188">
    <property type="entry name" value="Phe-tRNA_ligase_II_N"/>
</dbReference>
<organism evidence="15 16">
    <name type="scientific">Rhodospira trueperi</name>
    <dbReference type="NCBI Taxonomy" id="69960"/>
    <lineage>
        <taxon>Bacteria</taxon>
        <taxon>Pseudomonadati</taxon>
        <taxon>Pseudomonadota</taxon>
        <taxon>Alphaproteobacteria</taxon>
        <taxon>Rhodospirillales</taxon>
        <taxon>Rhodospirillaceae</taxon>
        <taxon>Rhodospira</taxon>
    </lineage>
</organism>
<comment type="similarity">
    <text evidence="2 13">Belongs to the class-II aminoacyl-tRNA synthetase family. Phe-tRNA synthetase alpha subunit type 1 subfamily.</text>
</comment>
<evidence type="ECO:0000256" key="3">
    <source>
        <dbReference type="ARBA" id="ARBA00011209"/>
    </source>
</evidence>